<dbReference type="EMBL" id="QGKX02000996">
    <property type="protein sequence ID" value="KAF3553337.1"/>
    <property type="molecule type" value="Genomic_DNA"/>
</dbReference>
<dbReference type="AlphaFoldDB" id="A0A8S9QNL4"/>
<sequence>MFIPTTYISELALRKYIPGCGEERSTNNMTNKWNQLVDRINHAAGRRAMVEDQVGRPRKEAGIKEMQVERLNQEDLAKQSLLIIIPRQEELGTRVKQL</sequence>
<proteinExistence type="predicted"/>
<gene>
    <name evidence="1" type="ORF">F2Q69_00013073</name>
</gene>
<evidence type="ECO:0000313" key="2">
    <source>
        <dbReference type="Proteomes" id="UP000712600"/>
    </source>
</evidence>
<organism evidence="1 2">
    <name type="scientific">Brassica cretica</name>
    <name type="common">Mustard</name>
    <dbReference type="NCBI Taxonomy" id="69181"/>
    <lineage>
        <taxon>Eukaryota</taxon>
        <taxon>Viridiplantae</taxon>
        <taxon>Streptophyta</taxon>
        <taxon>Embryophyta</taxon>
        <taxon>Tracheophyta</taxon>
        <taxon>Spermatophyta</taxon>
        <taxon>Magnoliopsida</taxon>
        <taxon>eudicotyledons</taxon>
        <taxon>Gunneridae</taxon>
        <taxon>Pentapetalae</taxon>
        <taxon>rosids</taxon>
        <taxon>malvids</taxon>
        <taxon>Brassicales</taxon>
        <taxon>Brassicaceae</taxon>
        <taxon>Brassiceae</taxon>
        <taxon>Brassica</taxon>
    </lineage>
</organism>
<reference evidence="1" key="1">
    <citation type="submission" date="2019-12" db="EMBL/GenBank/DDBJ databases">
        <title>Genome sequencing and annotation of Brassica cretica.</title>
        <authorList>
            <person name="Studholme D.J."/>
            <person name="Sarris P."/>
        </authorList>
    </citation>
    <scope>NUCLEOTIDE SEQUENCE</scope>
    <source>
        <strain evidence="1">PFS-109/04</strain>
        <tissue evidence="1">Leaf</tissue>
    </source>
</reference>
<protein>
    <submittedName>
        <fullName evidence="1">Uncharacterized protein</fullName>
    </submittedName>
</protein>
<dbReference type="Proteomes" id="UP000712600">
    <property type="component" value="Unassembled WGS sequence"/>
</dbReference>
<accession>A0A8S9QNL4</accession>
<comment type="caution">
    <text evidence="1">The sequence shown here is derived from an EMBL/GenBank/DDBJ whole genome shotgun (WGS) entry which is preliminary data.</text>
</comment>
<evidence type="ECO:0000313" key="1">
    <source>
        <dbReference type="EMBL" id="KAF3553337.1"/>
    </source>
</evidence>
<name>A0A8S9QNL4_BRACR</name>